<name>A0AAU9EBS8_9BACT</name>
<comment type="similarity">
    <text evidence="3">Belongs to the HAD-like hydrolase superfamily. CbbY/CbbZ/Gph/YieH family.</text>
</comment>
<dbReference type="GO" id="GO:0006281">
    <property type="term" value="P:DNA repair"/>
    <property type="evidence" value="ECO:0007669"/>
    <property type="project" value="TreeGrafter"/>
</dbReference>
<dbReference type="Pfam" id="PF13419">
    <property type="entry name" value="HAD_2"/>
    <property type="match status" value="1"/>
</dbReference>
<dbReference type="InterPro" id="IPR036412">
    <property type="entry name" value="HAD-like_sf"/>
</dbReference>
<comment type="pathway">
    <text evidence="2">Organic acid metabolism; glycolate biosynthesis; glycolate from 2-phosphoglycolate: step 1/1.</text>
</comment>
<dbReference type="InterPro" id="IPR050155">
    <property type="entry name" value="HAD-like_hydrolase_sf"/>
</dbReference>
<organism evidence="5 6">
    <name type="scientific">Desulfoferula mesophila</name>
    <dbReference type="NCBI Taxonomy" id="3058419"/>
    <lineage>
        <taxon>Bacteria</taxon>
        <taxon>Pseudomonadati</taxon>
        <taxon>Thermodesulfobacteriota</taxon>
        <taxon>Desulfarculia</taxon>
        <taxon>Desulfarculales</taxon>
        <taxon>Desulfarculaceae</taxon>
        <taxon>Desulfoferula</taxon>
    </lineage>
</organism>
<dbReference type="PANTHER" id="PTHR43434">
    <property type="entry name" value="PHOSPHOGLYCOLATE PHOSPHATASE"/>
    <property type="match status" value="1"/>
</dbReference>
<dbReference type="Proteomes" id="UP001366166">
    <property type="component" value="Chromosome"/>
</dbReference>
<dbReference type="NCBIfam" id="TIGR01509">
    <property type="entry name" value="HAD-SF-IA-v3"/>
    <property type="match status" value="1"/>
</dbReference>
<dbReference type="Gene3D" id="1.10.150.240">
    <property type="entry name" value="Putative phosphatase, domain 2"/>
    <property type="match status" value="1"/>
</dbReference>
<sequence>METGILVDFRALICDLDGTLLDSIADLGESMNIVLAADGLPRHPIAAYRQLVGDGVEKLAERALPPRLRTPETVREMARRMREVYSGRWGVHTRPYDGIEQMLQGAHEAGLTLAVLSNKVDRFTKEMVAHFFPRVAFAQVAGAKDGVPNKPNPQSALQLAKELGVDPAQCVFLGDTKVDMDTATAAGMFPVGVLWGFRDQEELLAHGAKRLLAHPSELAELLS</sequence>
<evidence type="ECO:0000256" key="1">
    <source>
        <dbReference type="ARBA" id="ARBA00000830"/>
    </source>
</evidence>
<comment type="catalytic activity">
    <reaction evidence="1">
        <text>2-phosphoglycolate + H2O = glycolate + phosphate</text>
        <dbReference type="Rhea" id="RHEA:14369"/>
        <dbReference type="ChEBI" id="CHEBI:15377"/>
        <dbReference type="ChEBI" id="CHEBI:29805"/>
        <dbReference type="ChEBI" id="CHEBI:43474"/>
        <dbReference type="ChEBI" id="CHEBI:58033"/>
        <dbReference type="EC" id="3.1.3.18"/>
    </reaction>
</comment>
<dbReference type="NCBIfam" id="TIGR01549">
    <property type="entry name" value="HAD-SF-IA-v1"/>
    <property type="match status" value="1"/>
</dbReference>
<evidence type="ECO:0000313" key="6">
    <source>
        <dbReference type="Proteomes" id="UP001366166"/>
    </source>
</evidence>
<dbReference type="AlphaFoldDB" id="A0AAU9EBS8"/>
<keyword evidence="6" id="KW-1185">Reference proteome</keyword>
<dbReference type="InterPro" id="IPR023214">
    <property type="entry name" value="HAD_sf"/>
</dbReference>
<dbReference type="KEGG" id="dmp:FAK_16490"/>
<dbReference type="EMBL" id="AP028679">
    <property type="protein sequence ID" value="BEQ14583.1"/>
    <property type="molecule type" value="Genomic_DNA"/>
</dbReference>
<evidence type="ECO:0000256" key="3">
    <source>
        <dbReference type="ARBA" id="ARBA00006171"/>
    </source>
</evidence>
<dbReference type="InterPro" id="IPR006439">
    <property type="entry name" value="HAD-SF_hydro_IA"/>
</dbReference>
<proteinExistence type="inferred from homology"/>
<evidence type="ECO:0000256" key="4">
    <source>
        <dbReference type="ARBA" id="ARBA00013078"/>
    </source>
</evidence>
<evidence type="ECO:0000313" key="5">
    <source>
        <dbReference type="EMBL" id="BEQ14583.1"/>
    </source>
</evidence>
<accession>A0AAU9EBS8</accession>
<reference evidence="6" key="1">
    <citation type="journal article" date="2023" name="Arch. Microbiol.">
        <title>Desulfoferula mesophilus gen. nov. sp. nov., a mesophilic sulfate-reducing bacterium isolated from a brackish lake sediment.</title>
        <authorList>
            <person name="Watanabe T."/>
            <person name="Yabe T."/>
            <person name="Tsuji J.M."/>
            <person name="Fukui M."/>
        </authorList>
    </citation>
    <scope>NUCLEOTIDE SEQUENCE [LARGE SCALE GENOMIC DNA]</scope>
    <source>
        <strain evidence="6">12FAK</strain>
    </source>
</reference>
<dbReference type="SFLD" id="SFLDS00003">
    <property type="entry name" value="Haloacid_Dehalogenase"/>
    <property type="match status" value="1"/>
</dbReference>
<dbReference type="InterPro" id="IPR023198">
    <property type="entry name" value="PGP-like_dom2"/>
</dbReference>
<evidence type="ECO:0000256" key="2">
    <source>
        <dbReference type="ARBA" id="ARBA00004818"/>
    </source>
</evidence>
<dbReference type="Gene3D" id="3.40.50.1000">
    <property type="entry name" value="HAD superfamily/HAD-like"/>
    <property type="match status" value="1"/>
</dbReference>
<dbReference type="PANTHER" id="PTHR43434:SF1">
    <property type="entry name" value="PHOSPHOGLYCOLATE PHOSPHATASE"/>
    <property type="match status" value="1"/>
</dbReference>
<protein>
    <recommendedName>
        <fullName evidence="4">phosphoglycolate phosphatase</fullName>
        <ecNumber evidence="4">3.1.3.18</ecNumber>
    </recommendedName>
</protein>
<dbReference type="SFLD" id="SFLDG01135">
    <property type="entry name" value="C1.5.6:_HAD__Beta-PGM__Phospha"/>
    <property type="match status" value="1"/>
</dbReference>
<gene>
    <name evidence="5" type="ORF">FAK_16490</name>
</gene>
<dbReference type="SUPFAM" id="SSF56784">
    <property type="entry name" value="HAD-like"/>
    <property type="match status" value="1"/>
</dbReference>
<dbReference type="GO" id="GO:0005829">
    <property type="term" value="C:cytosol"/>
    <property type="evidence" value="ECO:0007669"/>
    <property type="project" value="TreeGrafter"/>
</dbReference>
<dbReference type="InterPro" id="IPR041492">
    <property type="entry name" value="HAD_2"/>
</dbReference>
<dbReference type="GO" id="GO:0008967">
    <property type="term" value="F:phosphoglycolate phosphatase activity"/>
    <property type="evidence" value="ECO:0007669"/>
    <property type="project" value="UniProtKB-EC"/>
</dbReference>
<dbReference type="SFLD" id="SFLDG01129">
    <property type="entry name" value="C1.5:_HAD__Beta-PGM__Phosphata"/>
    <property type="match status" value="1"/>
</dbReference>
<dbReference type="EC" id="3.1.3.18" evidence="4"/>